<dbReference type="PANTHER" id="PTHR35528">
    <property type="entry name" value="BLL1675 PROTEIN"/>
    <property type="match status" value="1"/>
</dbReference>
<dbReference type="GO" id="GO:0003677">
    <property type="term" value="F:DNA binding"/>
    <property type="evidence" value="ECO:0007669"/>
    <property type="project" value="UniProtKB-KW"/>
</dbReference>
<dbReference type="GO" id="GO:0032196">
    <property type="term" value="P:transposition"/>
    <property type="evidence" value="ECO:0007669"/>
    <property type="project" value="UniProtKB-KW"/>
</dbReference>
<gene>
    <name evidence="5" type="ORF">EKN06_14120</name>
</gene>
<dbReference type="Pfam" id="PF13610">
    <property type="entry name" value="DDE_Tnp_IS240"/>
    <property type="match status" value="1"/>
</dbReference>
<keyword evidence="2" id="KW-0238">DNA-binding</keyword>
<name>A0A437GUJ1_9SPHN</name>
<evidence type="ECO:0000259" key="4">
    <source>
        <dbReference type="Pfam" id="PF13610"/>
    </source>
</evidence>
<evidence type="ECO:0000313" key="6">
    <source>
        <dbReference type="Proteomes" id="UP000283003"/>
    </source>
</evidence>
<proteinExistence type="predicted"/>
<evidence type="ECO:0000256" key="2">
    <source>
        <dbReference type="ARBA" id="ARBA00023125"/>
    </source>
</evidence>
<dbReference type="Proteomes" id="UP000283003">
    <property type="component" value="Unassembled WGS sequence"/>
</dbReference>
<dbReference type="EMBL" id="RXOL01000009">
    <property type="protein sequence ID" value="RVQ65144.1"/>
    <property type="molecule type" value="Genomic_DNA"/>
</dbReference>
<comment type="caution">
    <text evidence="5">The sequence shown here is derived from an EMBL/GenBank/DDBJ whole genome shotgun (WGS) entry which is preliminary data.</text>
</comment>
<sequence>MKTISFKRHRFPPDVIRLGVWFYYRFTLSLRHVEDLLAERGIDLCYETVRCWANKFGPAIAANIRRKRGRADCVWHLDEMIVRINGQRMYMWRAVDKEGEVLDVLVQKRRNKASALKLLRKLLKNQGAVPEAIVTDGLRSYPAALRELGALTRHQPGRLRDNNRAENSHLPVRRRERKMQRFKSQGHAQRFVSTHSAIIPAITLCHLSGLFARRMMTAGPDGVRWPGPSQSSEHEAPTAPRVVPAHAAAFRSSPSLQCSTLTVRRRLRLCAAIGSVSSRSWRPIGFSACHYRPYDPGGLVGHGDSDKPGGFAREQAADPVTCRDIAGLRAPHHRGRSDHEQFPEITIAIFDMGAARDHREHHQSCA</sequence>
<dbReference type="InterPro" id="IPR052183">
    <property type="entry name" value="IS_Transposase"/>
</dbReference>
<keyword evidence="6" id="KW-1185">Reference proteome</keyword>
<accession>A0A437GUJ1</accession>
<dbReference type="PANTHER" id="PTHR35528:SF3">
    <property type="entry name" value="BLL1675 PROTEIN"/>
    <property type="match status" value="1"/>
</dbReference>
<reference evidence="5 6" key="1">
    <citation type="submission" date="2018-12" db="EMBL/GenBank/DDBJ databases">
        <title>Croceicoccus ponticola sp. nov., a lipolytic bacterium isolated from seawater.</title>
        <authorList>
            <person name="Yoon J.-H."/>
        </authorList>
    </citation>
    <scope>NUCLEOTIDE SEQUENCE [LARGE SCALE GENOMIC DNA]</scope>
    <source>
        <strain evidence="5 6">GM-16</strain>
    </source>
</reference>
<feature type="domain" description="DDE" evidence="4">
    <location>
        <begin position="75"/>
        <end position="198"/>
    </location>
</feature>
<keyword evidence="3" id="KW-0233">DNA recombination</keyword>
<dbReference type="AlphaFoldDB" id="A0A437GUJ1"/>
<evidence type="ECO:0000256" key="1">
    <source>
        <dbReference type="ARBA" id="ARBA00022578"/>
    </source>
</evidence>
<keyword evidence="1" id="KW-0815">Transposition</keyword>
<dbReference type="NCBIfam" id="NF033587">
    <property type="entry name" value="transpos_IS6"/>
    <property type="match status" value="1"/>
</dbReference>
<organism evidence="5 6">
    <name type="scientific">Croceicoccus ponticola</name>
    <dbReference type="NCBI Taxonomy" id="2217664"/>
    <lineage>
        <taxon>Bacteria</taxon>
        <taxon>Pseudomonadati</taxon>
        <taxon>Pseudomonadota</taxon>
        <taxon>Alphaproteobacteria</taxon>
        <taxon>Sphingomonadales</taxon>
        <taxon>Erythrobacteraceae</taxon>
        <taxon>Croceicoccus</taxon>
    </lineage>
</organism>
<evidence type="ECO:0000313" key="5">
    <source>
        <dbReference type="EMBL" id="RVQ65144.1"/>
    </source>
</evidence>
<dbReference type="GO" id="GO:0006310">
    <property type="term" value="P:DNA recombination"/>
    <property type="evidence" value="ECO:0007669"/>
    <property type="project" value="UniProtKB-KW"/>
</dbReference>
<evidence type="ECO:0000256" key="3">
    <source>
        <dbReference type="ARBA" id="ARBA00023172"/>
    </source>
</evidence>
<dbReference type="InterPro" id="IPR032874">
    <property type="entry name" value="DDE_dom"/>
</dbReference>
<protein>
    <submittedName>
        <fullName evidence="5">IS6 family transposase</fullName>
    </submittedName>
</protein>
<dbReference type="InterPro" id="IPR047930">
    <property type="entry name" value="Transpos_IS6"/>
</dbReference>